<keyword evidence="3 4" id="KW-0658">Purine biosynthesis</keyword>
<dbReference type="CDD" id="cd08645">
    <property type="entry name" value="FMT_core_GART"/>
    <property type="match status" value="1"/>
</dbReference>
<feature type="binding site" evidence="4">
    <location>
        <position position="102"/>
    </location>
    <ligand>
        <name>(6R)-10-formyltetrahydrofolate</name>
        <dbReference type="ChEBI" id="CHEBI:195366"/>
    </ligand>
</feature>
<dbReference type="InterPro" id="IPR004607">
    <property type="entry name" value="GART"/>
</dbReference>
<keyword evidence="2 4" id="KW-0808">Transferase</keyword>
<dbReference type="HAMAP" id="MF_01930">
    <property type="entry name" value="PurN"/>
    <property type="match status" value="1"/>
</dbReference>
<reference evidence="6 7" key="1">
    <citation type="submission" date="2013-12" db="EMBL/GenBank/DDBJ databases">
        <authorList>
            <consortium name="DOE Joint Genome Institute"/>
            <person name="Muyzer G."/>
            <person name="Huntemann M."/>
            <person name="Han J."/>
            <person name="Chen A."/>
            <person name="Kyrpides N."/>
            <person name="Mavromatis K."/>
            <person name="Markowitz V."/>
            <person name="Palaniappan K."/>
            <person name="Ivanova N."/>
            <person name="Schaumberg A."/>
            <person name="Pati A."/>
            <person name="Liolios K."/>
            <person name="Nordberg H.P."/>
            <person name="Cantor M.N."/>
            <person name="Hua S.X."/>
            <person name="Woyke T."/>
        </authorList>
    </citation>
    <scope>NUCLEOTIDE SEQUENCE [LARGE SCALE GENOMIC DNA]</scope>
    <source>
        <strain evidence="6 7">ARh 1</strain>
    </source>
</reference>
<comment type="pathway">
    <text evidence="1 4">Purine metabolism; IMP biosynthesis via de novo pathway; N(2)-formyl-N(1)-(5-phospho-D-ribosyl)glycinamide from N(1)-(5-phospho-D-ribosyl)glycinamide (10-formyl THF route): step 1/1.</text>
</comment>
<evidence type="ECO:0000256" key="4">
    <source>
        <dbReference type="HAMAP-Rule" id="MF_01930"/>
    </source>
</evidence>
<organism evidence="6 7">
    <name type="scientific">Thioalkalivibrio paradoxus ARh 1</name>
    <dbReference type="NCBI Taxonomy" id="713585"/>
    <lineage>
        <taxon>Bacteria</taxon>
        <taxon>Pseudomonadati</taxon>
        <taxon>Pseudomonadota</taxon>
        <taxon>Gammaproteobacteria</taxon>
        <taxon>Chromatiales</taxon>
        <taxon>Ectothiorhodospiraceae</taxon>
        <taxon>Thioalkalivibrio</taxon>
    </lineage>
</organism>
<evidence type="ECO:0000259" key="5">
    <source>
        <dbReference type="Pfam" id="PF00551"/>
    </source>
</evidence>
<feature type="binding site" evidence="4">
    <location>
        <position position="60"/>
    </location>
    <ligand>
        <name>(6R)-10-formyltetrahydrofolate</name>
        <dbReference type="ChEBI" id="CHEBI:195366"/>
    </ligand>
</feature>
<name>W0DK59_9GAMM</name>
<feature type="binding site" evidence="4">
    <location>
        <begin position="7"/>
        <end position="9"/>
    </location>
    <ligand>
        <name>N(1)-(5-phospho-beta-D-ribosyl)glycinamide</name>
        <dbReference type="ChEBI" id="CHEBI:143788"/>
    </ligand>
</feature>
<dbReference type="InterPro" id="IPR002376">
    <property type="entry name" value="Formyl_transf_N"/>
</dbReference>
<evidence type="ECO:0000256" key="1">
    <source>
        <dbReference type="ARBA" id="ARBA00005054"/>
    </source>
</evidence>
<dbReference type="GO" id="GO:0006189">
    <property type="term" value="P:'de novo' IMP biosynthetic process"/>
    <property type="evidence" value="ECO:0007669"/>
    <property type="project" value="UniProtKB-UniRule"/>
</dbReference>
<dbReference type="Proteomes" id="UP000005289">
    <property type="component" value="Chromosome"/>
</dbReference>
<comment type="caution">
    <text evidence="4">Lacks conserved residue(s) required for the propagation of feature annotation.</text>
</comment>
<dbReference type="UniPathway" id="UPA00074">
    <property type="reaction ID" value="UER00126"/>
</dbReference>
<dbReference type="Pfam" id="PF00551">
    <property type="entry name" value="Formyl_trans_N"/>
    <property type="match status" value="1"/>
</dbReference>
<dbReference type="HOGENOM" id="CLU_038395_1_1_6"/>
<protein>
    <recommendedName>
        <fullName evidence="4">Phosphoribosylglycinamide formyltransferase</fullName>
        <ecNumber evidence="4">2.1.2.2</ecNumber>
    </recommendedName>
    <alternativeName>
        <fullName evidence="4">5'-phosphoribosylglycinamide transformylase</fullName>
    </alternativeName>
    <alternativeName>
        <fullName evidence="4">GAR transformylase</fullName>
        <shortName evidence="4">GART</shortName>
    </alternativeName>
</protein>
<comment type="function">
    <text evidence="4">Catalyzes the transfer of a formyl group from 10-formyltetrahydrofolate to 5-phospho-ribosyl-glycinamide (GAR), producing 5-phospho-ribosyl-N-formylglycinamide (FGAR) and tetrahydrofolate.</text>
</comment>
<evidence type="ECO:0000313" key="7">
    <source>
        <dbReference type="Proteomes" id="UP000005289"/>
    </source>
</evidence>
<dbReference type="EC" id="2.1.2.2" evidence="4"/>
<dbReference type="GO" id="GO:0005829">
    <property type="term" value="C:cytosol"/>
    <property type="evidence" value="ECO:0007669"/>
    <property type="project" value="TreeGrafter"/>
</dbReference>
<accession>W0DK59</accession>
<dbReference type="PANTHER" id="PTHR43369">
    <property type="entry name" value="PHOSPHORIBOSYLGLYCINAMIDE FORMYLTRANSFERASE"/>
    <property type="match status" value="1"/>
</dbReference>
<feature type="domain" description="Formyl transferase N-terminal" evidence="5">
    <location>
        <begin position="2"/>
        <end position="177"/>
    </location>
</feature>
<evidence type="ECO:0000256" key="3">
    <source>
        <dbReference type="ARBA" id="ARBA00022755"/>
    </source>
</evidence>
<evidence type="ECO:0000313" key="6">
    <source>
        <dbReference type="EMBL" id="AHE97378.1"/>
    </source>
</evidence>
<dbReference type="PANTHER" id="PTHR43369:SF2">
    <property type="entry name" value="PHOSPHORIBOSYLGLYCINAMIDE FORMYLTRANSFERASE"/>
    <property type="match status" value="1"/>
</dbReference>
<sequence>MLISGRGSNLKALIDACTDGRIDGRIITVVSNRPGAPGLEHARAAGIEQTVVDHRRFPDRAAFDRELAATLESSAPDLVILAGFMRVLTPEFVARFAGRMVNIHPSLLPALRGLDTHARALAAGMSTHGASVHFVTSELDGGPVIMQAQVPVCPGDTGETLAARVQLAEHRLYPAAVALICSGRVQCAGGTVLYDGQPLERPLLLDDLPEAATQCIGSP</sequence>
<dbReference type="AlphaFoldDB" id="W0DK59"/>
<dbReference type="GO" id="GO:0004644">
    <property type="term" value="F:phosphoribosylglycinamide formyltransferase activity"/>
    <property type="evidence" value="ECO:0007669"/>
    <property type="project" value="UniProtKB-UniRule"/>
</dbReference>
<proteinExistence type="inferred from homology"/>
<comment type="catalytic activity">
    <reaction evidence="4">
        <text>N(1)-(5-phospho-beta-D-ribosyl)glycinamide + (6R)-10-formyltetrahydrofolate = N(2)-formyl-N(1)-(5-phospho-beta-D-ribosyl)glycinamide + (6S)-5,6,7,8-tetrahydrofolate + H(+)</text>
        <dbReference type="Rhea" id="RHEA:15053"/>
        <dbReference type="ChEBI" id="CHEBI:15378"/>
        <dbReference type="ChEBI" id="CHEBI:57453"/>
        <dbReference type="ChEBI" id="CHEBI:143788"/>
        <dbReference type="ChEBI" id="CHEBI:147286"/>
        <dbReference type="ChEBI" id="CHEBI:195366"/>
        <dbReference type="EC" id="2.1.2.2"/>
    </reaction>
</comment>
<keyword evidence="7" id="KW-1185">Reference proteome</keyword>
<dbReference type="Gene3D" id="3.40.50.170">
    <property type="entry name" value="Formyl transferase, N-terminal domain"/>
    <property type="match status" value="1"/>
</dbReference>
<dbReference type="NCBIfam" id="TIGR00639">
    <property type="entry name" value="PurN"/>
    <property type="match status" value="1"/>
</dbReference>
<evidence type="ECO:0000256" key="2">
    <source>
        <dbReference type="ARBA" id="ARBA00022679"/>
    </source>
</evidence>
<dbReference type="EMBL" id="CP007029">
    <property type="protein sequence ID" value="AHE97378.1"/>
    <property type="molecule type" value="Genomic_DNA"/>
</dbReference>
<dbReference type="STRING" id="713585.THITH_02780"/>
<feature type="active site" description="Proton donor" evidence="4">
    <location>
        <position position="104"/>
    </location>
</feature>
<feature type="site" description="Raises pKa of active site His" evidence="4">
    <location>
        <position position="140"/>
    </location>
</feature>
<dbReference type="KEGG" id="tti:THITH_02780"/>
<comment type="similarity">
    <text evidence="4">Belongs to the GART family.</text>
</comment>
<gene>
    <name evidence="4" type="primary">purN</name>
    <name evidence="6" type="ORF">THITH_02780</name>
</gene>
<dbReference type="InterPro" id="IPR036477">
    <property type="entry name" value="Formyl_transf_N_sf"/>
</dbReference>
<dbReference type="SUPFAM" id="SSF53328">
    <property type="entry name" value="Formyltransferase"/>
    <property type="match status" value="1"/>
</dbReference>